<keyword evidence="4" id="KW-1185">Reference proteome</keyword>
<dbReference type="Proteomes" id="UP000045840">
    <property type="component" value="Unassembled WGS sequence"/>
</dbReference>
<dbReference type="InterPro" id="IPR018873">
    <property type="entry name" value="KilA-N_DNA-bd_domain"/>
</dbReference>
<protein>
    <submittedName>
        <fullName evidence="2">Phage anti-repressor protein</fullName>
    </submittedName>
</protein>
<name>A0A0T9PR73_9GAMM</name>
<dbReference type="STRING" id="1288385.ERS137968_04521"/>
<evidence type="ECO:0000313" key="2">
    <source>
        <dbReference type="EMBL" id="CNH77964.1"/>
    </source>
</evidence>
<gene>
    <name evidence="2" type="ORF">ERS008529_02110</name>
    <name evidence="3" type="ORF">ERS137968_04521</name>
</gene>
<reference evidence="2" key="2">
    <citation type="submission" date="2015-03" db="EMBL/GenBank/DDBJ databases">
        <authorList>
            <person name="Murphy D."/>
        </authorList>
    </citation>
    <scope>NUCLEOTIDE SEQUENCE [LARGE SCALE GENOMIC DNA]</scope>
    <source>
        <strain evidence="2">A125KOH2</strain>
    </source>
</reference>
<reference evidence="3 4" key="3">
    <citation type="submission" date="2015-03" db="EMBL/GenBank/DDBJ databases">
        <authorList>
            <consortium name="Pathogen Informatics"/>
            <person name="Murphy D."/>
        </authorList>
    </citation>
    <scope>NUCLEOTIDE SEQUENCE [LARGE SCALE GENOMIC DNA]</scope>
    <source>
        <strain evidence="3">Type strain: CIP110230</strain>
        <strain evidence="4">type strain: CIP110230</strain>
    </source>
</reference>
<dbReference type="EMBL" id="CQAZ01000016">
    <property type="protein sequence ID" value="CNH77964.1"/>
    <property type="molecule type" value="Genomic_DNA"/>
</dbReference>
<dbReference type="OrthoDB" id="5574448at2"/>
<dbReference type="EMBL" id="CWJL01000045">
    <property type="protein sequence ID" value="CRY69369.1"/>
    <property type="molecule type" value="Genomic_DNA"/>
</dbReference>
<organism evidence="2 5">
    <name type="scientific">Yersinia pekkanenii</name>
    <dbReference type="NCBI Taxonomy" id="1288385"/>
    <lineage>
        <taxon>Bacteria</taxon>
        <taxon>Pseudomonadati</taxon>
        <taxon>Pseudomonadota</taxon>
        <taxon>Gammaproteobacteria</taxon>
        <taxon>Enterobacterales</taxon>
        <taxon>Yersiniaceae</taxon>
        <taxon>Yersinia</taxon>
    </lineage>
</organism>
<dbReference type="Pfam" id="PF10543">
    <property type="entry name" value="ORF6N"/>
    <property type="match status" value="1"/>
</dbReference>
<evidence type="ECO:0000259" key="1">
    <source>
        <dbReference type="Pfam" id="PF10543"/>
    </source>
</evidence>
<evidence type="ECO:0000313" key="3">
    <source>
        <dbReference type="EMBL" id="CRY69369.1"/>
    </source>
</evidence>
<accession>A0A0T9PR73</accession>
<reference evidence="5" key="1">
    <citation type="submission" date="2015-03" db="EMBL/GenBank/DDBJ databases">
        <authorList>
            <consortium name="Pathogen Informatics"/>
        </authorList>
    </citation>
    <scope>NUCLEOTIDE SEQUENCE [LARGE SCALE GENOMIC DNA]</scope>
    <source>
        <strain evidence="5">A125KOH2</strain>
    </source>
</reference>
<feature type="domain" description="KilA-N DNA-binding" evidence="1">
    <location>
        <begin position="26"/>
        <end position="109"/>
    </location>
</feature>
<proteinExistence type="predicted"/>
<dbReference type="Proteomes" id="UP000044625">
    <property type="component" value="Unassembled WGS sequence"/>
</dbReference>
<evidence type="ECO:0000313" key="4">
    <source>
        <dbReference type="Proteomes" id="UP000044625"/>
    </source>
</evidence>
<dbReference type="AlphaFoldDB" id="A0A0T9PR73"/>
<sequence length="278" mass="31355">MTTLAKTVSTNTQSRAISADSLPSISHNSVPVITTELLANLYGTVPIRIRQSHKRNSDRFICGKHYFKLEGKELADLRVSLSYSQNPVSPKVRALILWTERGAARHAKMLETDQAWEVFEKLEDCYFNAKAGAAKQPKQKKSSSDQRTPLRQYVEKMIANKSGMKYPAIWRLVHDRFDVEHINQLSASESLEAVEFLKVIEGEFLGRKADDSGNPPAIPQHFNCRVLYTFDSNGTIVSAQQAMEDEHLASAKAFAEVMSKRGYALVKMEDFKKISLHH</sequence>
<evidence type="ECO:0000313" key="5">
    <source>
        <dbReference type="Proteomes" id="UP000045840"/>
    </source>
</evidence>
<dbReference type="RefSeq" id="WP_072086279.1">
    <property type="nucleotide sequence ID" value="NZ_CAWMMU010000045.1"/>
</dbReference>